<dbReference type="GO" id="GO:0005783">
    <property type="term" value="C:endoplasmic reticulum"/>
    <property type="evidence" value="ECO:0007669"/>
    <property type="project" value="TreeGrafter"/>
</dbReference>
<comment type="caution">
    <text evidence="1">The sequence shown here is derived from an EMBL/GenBank/DDBJ whole genome shotgun (WGS) entry which is preliminary data.</text>
</comment>
<name>A0A150GAN0_GONPE</name>
<evidence type="ECO:0000313" key="1">
    <source>
        <dbReference type="EMBL" id="KXZ46625.1"/>
    </source>
</evidence>
<dbReference type="AlphaFoldDB" id="A0A150GAN0"/>
<dbReference type="Proteomes" id="UP000075714">
    <property type="component" value="Unassembled WGS sequence"/>
</dbReference>
<dbReference type="EMBL" id="LSYV01000043">
    <property type="protein sequence ID" value="KXZ46625.1"/>
    <property type="molecule type" value="Genomic_DNA"/>
</dbReference>
<protein>
    <submittedName>
        <fullName evidence="1">Uncharacterized protein</fullName>
    </submittedName>
</protein>
<gene>
    <name evidence="1" type="ORF">GPECTOR_42g836</name>
</gene>
<organism evidence="1 2">
    <name type="scientific">Gonium pectorale</name>
    <name type="common">Green alga</name>
    <dbReference type="NCBI Taxonomy" id="33097"/>
    <lineage>
        <taxon>Eukaryota</taxon>
        <taxon>Viridiplantae</taxon>
        <taxon>Chlorophyta</taxon>
        <taxon>core chlorophytes</taxon>
        <taxon>Chlorophyceae</taxon>
        <taxon>CS clade</taxon>
        <taxon>Chlamydomonadales</taxon>
        <taxon>Volvocaceae</taxon>
        <taxon>Gonium</taxon>
    </lineage>
</organism>
<dbReference type="PANTHER" id="PTHR12393:SF6">
    <property type="entry name" value="SPHINGOMYELIN PHOSPHODIESTERASE 2"/>
    <property type="match status" value="1"/>
</dbReference>
<dbReference type="SUPFAM" id="SSF48403">
    <property type="entry name" value="Ankyrin repeat"/>
    <property type="match status" value="1"/>
</dbReference>
<dbReference type="InterPro" id="IPR036770">
    <property type="entry name" value="Ankyrin_rpt-contain_sf"/>
</dbReference>
<proteinExistence type="predicted"/>
<keyword evidence="2" id="KW-1185">Reference proteome</keyword>
<dbReference type="PANTHER" id="PTHR12393">
    <property type="entry name" value="SPHINGOMYELIN PHOSPHODIESTERASE RELATED"/>
    <property type="match status" value="1"/>
</dbReference>
<dbReference type="GO" id="GO:0046513">
    <property type="term" value="P:ceramide biosynthetic process"/>
    <property type="evidence" value="ECO:0007669"/>
    <property type="project" value="TreeGrafter"/>
</dbReference>
<dbReference type="GO" id="GO:0004620">
    <property type="term" value="F:phospholipase activity"/>
    <property type="evidence" value="ECO:0007669"/>
    <property type="project" value="TreeGrafter"/>
</dbReference>
<sequence length="470" mass="50329">MARIWPELPPELAERIATSLPRNVLACSVRRVNKAAAALFRGPQHTTVRLNERVPEHAFARQFGAADATRELSLAQRRQLLSHVATTGSIQNLEVALAAAGCELTAAVLEAAAAARQLHVCEWLLQRGCPAGGALAAAAQAGHRDVCEWLMDRGFAASLDAAVAAASRGPSRLVEWLLTRLPLGWELSADAWRLPAAAAKGCDLPLLQRLYDRVEGLQQAAAAAAVTAPHSPDARAAALMTAAVRSPTHDWAAKVEWLESRGYRPASIFDDRACSAAAGLPDAVQRLSWLRQRAYRCGCGATESAAAVGNAAALAYLIAAGVPISRRAAGAPPAGGHVAALELLARHSRSPWRWLPEETDHHWLLCQCTYGLAEHPLSLPILQWLVEHRSELKRDLNEENGVFAAAAGWGDLEVLAWLRRRGCPWGRQSFLAAVRAGNVAALEWMHAEGCPVEVRGPPPRGVQSAACACD</sequence>
<dbReference type="Gene3D" id="1.25.40.20">
    <property type="entry name" value="Ankyrin repeat-containing domain"/>
    <property type="match status" value="2"/>
</dbReference>
<dbReference type="GO" id="GO:0016020">
    <property type="term" value="C:membrane"/>
    <property type="evidence" value="ECO:0007669"/>
    <property type="project" value="TreeGrafter"/>
</dbReference>
<dbReference type="STRING" id="33097.A0A150GAN0"/>
<reference evidence="2" key="1">
    <citation type="journal article" date="2016" name="Nat. Commun.">
        <title>The Gonium pectorale genome demonstrates co-option of cell cycle regulation during the evolution of multicellularity.</title>
        <authorList>
            <person name="Hanschen E.R."/>
            <person name="Marriage T.N."/>
            <person name="Ferris P.J."/>
            <person name="Hamaji T."/>
            <person name="Toyoda A."/>
            <person name="Fujiyama A."/>
            <person name="Neme R."/>
            <person name="Noguchi H."/>
            <person name="Minakuchi Y."/>
            <person name="Suzuki M."/>
            <person name="Kawai-Toyooka H."/>
            <person name="Smith D.R."/>
            <person name="Sparks H."/>
            <person name="Anderson J."/>
            <person name="Bakaric R."/>
            <person name="Luria V."/>
            <person name="Karger A."/>
            <person name="Kirschner M.W."/>
            <person name="Durand P.M."/>
            <person name="Michod R.E."/>
            <person name="Nozaki H."/>
            <person name="Olson B.J."/>
        </authorList>
    </citation>
    <scope>NUCLEOTIDE SEQUENCE [LARGE SCALE GENOMIC DNA]</scope>
    <source>
        <strain evidence="2">NIES-2863</strain>
    </source>
</reference>
<dbReference type="GO" id="GO:0071944">
    <property type="term" value="C:cell periphery"/>
    <property type="evidence" value="ECO:0007669"/>
    <property type="project" value="TreeGrafter"/>
</dbReference>
<accession>A0A150GAN0</accession>
<evidence type="ECO:0000313" key="2">
    <source>
        <dbReference type="Proteomes" id="UP000075714"/>
    </source>
</evidence>
<dbReference type="GO" id="GO:0030149">
    <property type="term" value="P:sphingolipid catabolic process"/>
    <property type="evidence" value="ECO:0007669"/>
    <property type="project" value="TreeGrafter"/>
</dbReference>